<sequence>MADEPAKMPPLLVKGADHRSKMYEKIAKVHKEIVEAKWRPHPPGTQMVINPTLMLHLEESLTFLAEEVLKSELRLDDLETTLRGILTGKLERMQEMAKEEVGP</sequence>
<accession>X1U0J6</accession>
<proteinExistence type="predicted"/>
<gene>
    <name evidence="1" type="ORF">S12H4_21837</name>
</gene>
<dbReference type="EMBL" id="BARW01011293">
    <property type="protein sequence ID" value="GAI85844.1"/>
    <property type="molecule type" value="Genomic_DNA"/>
</dbReference>
<dbReference type="AlphaFoldDB" id="X1U0J6"/>
<organism evidence="1">
    <name type="scientific">marine sediment metagenome</name>
    <dbReference type="NCBI Taxonomy" id="412755"/>
    <lineage>
        <taxon>unclassified sequences</taxon>
        <taxon>metagenomes</taxon>
        <taxon>ecological metagenomes</taxon>
    </lineage>
</organism>
<comment type="caution">
    <text evidence="1">The sequence shown here is derived from an EMBL/GenBank/DDBJ whole genome shotgun (WGS) entry which is preliminary data.</text>
</comment>
<name>X1U0J6_9ZZZZ</name>
<evidence type="ECO:0000313" key="1">
    <source>
        <dbReference type="EMBL" id="GAI85844.1"/>
    </source>
</evidence>
<protein>
    <submittedName>
        <fullName evidence="1">Uncharacterized protein</fullName>
    </submittedName>
</protein>
<reference evidence="1" key="1">
    <citation type="journal article" date="2014" name="Front. Microbiol.">
        <title>High frequency of phylogenetically diverse reductive dehalogenase-homologous genes in deep subseafloor sedimentary metagenomes.</title>
        <authorList>
            <person name="Kawai M."/>
            <person name="Futagami T."/>
            <person name="Toyoda A."/>
            <person name="Takaki Y."/>
            <person name="Nishi S."/>
            <person name="Hori S."/>
            <person name="Arai W."/>
            <person name="Tsubouchi T."/>
            <person name="Morono Y."/>
            <person name="Uchiyama I."/>
            <person name="Ito T."/>
            <person name="Fujiyama A."/>
            <person name="Inagaki F."/>
            <person name="Takami H."/>
        </authorList>
    </citation>
    <scope>NUCLEOTIDE SEQUENCE</scope>
    <source>
        <strain evidence="1">Expedition CK06-06</strain>
    </source>
</reference>